<dbReference type="RefSeq" id="WP_145915261.1">
    <property type="nucleotide sequence ID" value="NZ_JYHK01000184.1"/>
</dbReference>
<comment type="caution">
    <text evidence="1">The sequence shown here is derived from an EMBL/GenBank/DDBJ whole genome shotgun (WGS) entry which is preliminary data.</text>
</comment>
<evidence type="ECO:0000313" key="1">
    <source>
        <dbReference type="EMBL" id="KPZ09688.1"/>
    </source>
</evidence>
<reference evidence="1 2" key="1">
    <citation type="submission" date="2015-09" db="EMBL/GenBank/DDBJ databases">
        <title>Genome announcement of multiple Pseudomonas syringae strains.</title>
        <authorList>
            <person name="Thakur S."/>
            <person name="Wang P.W."/>
            <person name="Gong Y."/>
            <person name="Weir B.S."/>
            <person name="Guttman D.S."/>
        </authorList>
    </citation>
    <scope>NUCLEOTIDE SEQUENCE [LARGE SCALE GENOMIC DNA]</scope>
    <source>
        <strain evidence="1 2">ICMP3963</strain>
    </source>
</reference>
<evidence type="ECO:0000313" key="2">
    <source>
        <dbReference type="Proteomes" id="UP000050317"/>
    </source>
</evidence>
<name>A0A0Q0EEY5_9PSED</name>
<organism evidence="1 2">
    <name type="scientific">Pseudomonas syringae pv. viburni</name>
    <dbReference type="NCBI Taxonomy" id="251703"/>
    <lineage>
        <taxon>Bacteria</taxon>
        <taxon>Pseudomonadati</taxon>
        <taxon>Pseudomonadota</taxon>
        <taxon>Gammaproteobacteria</taxon>
        <taxon>Pseudomonadales</taxon>
        <taxon>Pseudomonadaceae</taxon>
        <taxon>Pseudomonas</taxon>
    </lineage>
</organism>
<dbReference type="PATRIC" id="fig|251703.9.peg.4566"/>
<sequence>MTSPSDSLTPAAKIEPVTKLTTAWLHISDTSSNTPAVDFYCHIKGDEATTTHQETIVQLTPGTHLFTHPIFRSNYSRSRKARHKKDLMSATSLPERQVRYIDT</sequence>
<dbReference type="EMBL" id="LJRR01000422">
    <property type="protein sequence ID" value="KPZ09688.1"/>
    <property type="molecule type" value="Genomic_DNA"/>
</dbReference>
<dbReference type="AlphaFoldDB" id="A0A0Q0EEY5"/>
<accession>A0A0Q0EEY5</accession>
<proteinExistence type="predicted"/>
<protein>
    <submittedName>
        <fullName evidence="1">Uncharacterized protein</fullName>
    </submittedName>
</protein>
<gene>
    <name evidence="1" type="ORF">ALO40_03250</name>
</gene>
<dbReference type="Proteomes" id="UP000050317">
    <property type="component" value="Unassembled WGS sequence"/>
</dbReference>